<feature type="transmembrane region" description="Helical" evidence="1">
    <location>
        <begin position="20"/>
        <end position="40"/>
    </location>
</feature>
<evidence type="ECO:0000313" key="2">
    <source>
        <dbReference type="Proteomes" id="UP000046393"/>
    </source>
</evidence>
<dbReference type="WBParaSite" id="SMUV_0000352801-mRNA-1">
    <property type="protein sequence ID" value="SMUV_0000352801-mRNA-1"/>
    <property type="gene ID" value="SMUV_0000352801"/>
</dbReference>
<keyword evidence="1" id="KW-0812">Transmembrane</keyword>
<accession>A0A0N5AGR2</accession>
<evidence type="ECO:0000313" key="3">
    <source>
        <dbReference type="WBParaSite" id="SMUV_0000352801-mRNA-1"/>
    </source>
</evidence>
<evidence type="ECO:0000256" key="1">
    <source>
        <dbReference type="SAM" id="Phobius"/>
    </source>
</evidence>
<proteinExistence type="predicted"/>
<name>A0A0N5AGR2_9BILA</name>
<reference evidence="3" key="1">
    <citation type="submission" date="2017-02" db="UniProtKB">
        <authorList>
            <consortium name="WormBaseParasite"/>
        </authorList>
    </citation>
    <scope>IDENTIFICATION</scope>
</reference>
<dbReference type="Proteomes" id="UP000046393">
    <property type="component" value="Unplaced"/>
</dbReference>
<dbReference type="AlphaFoldDB" id="A0A0N5AGR2"/>
<protein>
    <submittedName>
        <fullName evidence="3">WAP domain-containing protein</fullName>
    </submittedName>
</protein>
<keyword evidence="2" id="KW-1185">Reference proteome</keyword>
<keyword evidence="1" id="KW-1133">Transmembrane helix</keyword>
<dbReference type="STRING" id="451379.A0A0N5AGR2"/>
<sequence>MIPLNGLTVYYKQLPKRLFLLHIYISLIAAATLCPSGTAVTPKISNPQKMCPGFKDAKNRNFCCPSHVDPGSFFCCTEQQFYEFESEETAQLRRQFLKK</sequence>
<keyword evidence="1" id="KW-0472">Membrane</keyword>
<organism evidence="2 3">
    <name type="scientific">Syphacia muris</name>
    <dbReference type="NCBI Taxonomy" id="451379"/>
    <lineage>
        <taxon>Eukaryota</taxon>
        <taxon>Metazoa</taxon>
        <taxon>Ecdysozoa</taxon>
        <taxon>Nematoda</taxon>
        <taxon>Chromadorea</taxon>
        <taxon>Rhabditida</taxon>
        <taxon>Spirurina</taxon>
        <taxon>Oxyuridomorpha</taxon>
        <taxon>Oxyuroidea</taxon>
        <taxon>Oxyuridae</taxon>
        <taxon>Syphacia</taxon>
    </lineage>
</organism>